<reference evidence="2" key="1">
    <citation type="submission" date="2016-10" db="EMBL/GenBank/DDBJ databases">
        <authorList>
            <person name="Varghese N."/>
            <person name="Submissions S."/>
        </authorList>
    </citation>
    <scope>NUCLEOTIDE SEQUENCE [LARGE SCALE GENOMIC DNA]</scope>
    <source>
        <strain evidence="2">B48,IBRC-M 10115,DSM 25386,CECT 8001</strain>
    </source>
</reference>
<accession>A0A1H8I6B8</accession>
<dbReference type="RefSeq" id="WP_090749245.1">
    <property type="nucleotide sequence ID" value="NZ_FOBW01000016.1"/>
</dbReference>
<dbReference type="AlphaFoldDB" id="A0A1H8I6B8"/>
<evidence type="ECO:0000313" key="2">
    <source>
        <dbReference type="Proteomes" id="UP000198553"/>
    </source>
</evidence>
<dbReference type="EMBL" id="FOBW01000016">
    <property type="protein sequence ID" value="SEN63864.1"/>
    <property type="molecule type" value="Genomic_DNA"/>
</dbReference>
<organism evidence="1 2">
    <name type="scientific">Mesobacillus persicus</name>
    <dbReference type="NCBI Taxonomy" id="930146"/>
    <lineage>
        <taxon>Bacteria</taxon>
        <taxon>Bacillati</taxon>
        <taxon>Bacillota</taxon>
        <taxon>Bacilli</taxon>
        <taxon>Bacillales</taxon>
        <taxon>Bacillaceae</taxon>
        <taxon>Mesobacillus</taxon>
    </lineage>
</organism>
<dbReference type="STRING" id="930146.SAMN05192533_11668"/>
<protein>
    <submittedName>
        <fullName evidence="1">Uncharacterized protein</fullName>
    </submittedName>
</protein>
<keyword evidence="2" id="KW-1185">Reference proteome</keyword>
<gene>
    <name evidence="1" type="ORF">SAMN05192533_11668</name>
</gene>
<proteinExistence type="predicted"/>
<dbReference type="Proteomes" id="UP000198553">
    <property type="component" value="Unassembled WGS sequence"/>
</dbReference>
<sequence length="78" mass="8910">MRRQIEPIIGQAWTGKHVVFLHCTLDNQLIDFYKSKHAPIEPPQPNCAETLAQFLSIGYKIHAITALPQNQIQYVLVL</sequence>
<name>A0A1H8I6B8_9BACI</name>
<dbReference type="OrthoDB" id="2884205at2"/>
<evidence type="ECO:0000313" key="1">
    <source>
        <dbReference type="EMBL" id="SEN63864.1"/>
    </source>
</evidence>